<dbReference type="InterPro" id="IPR044929">
    <property type="entry name" value="DNA/RNA_non-sp_Endonuclease_sf"/>
</dbReference>
<evidence type="ECO:0000259" key="3">
    <source>
        <dbReference type="SMART" id="SM00892"/>
    </source>
</evidence>
<feature type="chain" id="PRO_5025650547" evidence="1">
    <location>
        <begin position="20"/>
        <end position="597"/>
    </location>
</feature>
<protein>
    <submittedName>
        <fullName evidence="4">Uncharacterized LOC107574091</fullName>
    </submittedName>
</protein>
<reference evidence="4" key="1">
    <citation type="submission" date="2025-08" db="UniProtKB">
        <authorList>
            <consortium name="Ensembl"/>
        </authorList>
    </citation>
    <scope>IDENTIFICATION</scope>
</reference>
<dbReference type="AlphaFoldDB" id="A0A672KUK5"/>
<evidence type="ECO:0000259" key="2">
    <source>
        <dbReference type="SMART" id="SM00477"/>
    </source>
</evidence>
<dbReference type="GO" id="GO:0046872">
    <property type="term" value="F:metal ion binding"/>
    <property type="evidence" value="ECO:0007669"/>
    <property type="project" value="InterPro"/>
</dbReference>
<dbReference type="Proteomes" id="UP000472262">
    <property type="component" value="Unassembled WGS sequence"/>
</dbReference>
<dbReference type="Pfam" id="PF01223">
    <property type="entry name" value="Endonuclease_NS"/>
    <property type="match status" value="1"/>
</dbReference>
<dbReference type="GO" id="GO:0016787">
    <property type="term" value="F:hydrolase activity"/>
    <property type="evidence" value="ECO:0007669"/>
    <property type="project" value="InterPro"/>
</dbReference>
<dbReference type="PANTHER" id="PTHR21472:SF21">
    <property type="entry name" value="ENDONUCLEASE DOMAIN-CONTAINING 1 PROTEIN-LIKE-RELATED"/>
    <property type="match status" value="1"/>
</dbReference>
<dbReference type="PANTHER" id="PTHR21472">
    <property type="entry name" value="ENDONUCLEASE DOMAIN-CONTAINING 1 PROTEIN ENDOD1"/>
    <property type="match status" value="1"/>
</dbReference>
<dbReference type="SUPFAM" id="SSF54060">
    <property type="entry name" value="His-Me finger endonucleases"/>
    <property type="match status" value="1"/>
</dbReference>
<dbReference type="KEGG" id="sgh:107574091"/>
<dbReference type="InParanoid" id="A0A672KUK5"/>
<dbReference type="OrthoDB" id="69221at2759"/>
<dbReference type="InterPro" id="IPR020821">
    <property type="entry name" value="ENPP1-3/EXOG-like_nuc-like"/>
</dbReference>
<dbReference type="RefSeq" id="XP_016116045.1">
    <property type="nucleotide sequence ID" value="XM_016260559.1"/>
</dbReference>
<dbReference type="InterPro" id="IPR044925">
    <property type="entry name" value="His-Me_finger_sf"/>
</dbReference>
<dbReference type="InterPro" id="IPR001604">
    <property type="entry name" value="Endo_G_ENPP1-like_dom"/>
</dbReference>
<keyword evidence="5" id="KW-1185">Reference proteome</keyword>
<evidence type="ECO:0000313" key="4">
    <source>
        <dbReference type="Ensembl" id="ENSSGRP00000015456.1"/>
    </source>
</evidence>
<gene>
    <name evidence="4" type="primary">LOC107574091</name>
</gene>
<dbReference type="OMA" id="CLITYAK"/>
<dbReference type="Gene3D" id="3.40.570.10">
    <property type="entry name" value="Extracellular Endonuclease, subunit A"/>
    <property type="match status" value="1"/>
</dbReference>
<dbReference type="Ensembl" id="ENSSGRT00000016742.1">
    <property type="protein sequence ID" value="ENSSGRP00000015456.1"/>
    <property type="gene ID" value="ENSSGRG00000009623.1"/>
</dbReference>
<keyword evidence="1" id="KW-0732">Signal</keyword>
<accession>A0A672KUK5</accession>
<dbReference type="SMART" id="SM00477">
    <property type="entry name" value="NUC"/>
    <property type="match status" value="1"/>
</dbReference>
<evidence type="ECO:0000313" key="5">
    <source>
        <dbReference type="Proteomes" id="UP000472262"/>
    </source>
</evidence>
<reference evidence="4" key="2">
    <citation type="submission" date="2025-09" db="UniProtKB">
        <authorList>
            <consortium name="Ensembl"/>
        </authorList>
    </citation>
    <scope>IDENTIFICATION</scope>
</reference>
<dbReference type="SMART" id="SM00892">
    <property type="entry name" value="Endonuclease_NS"/>
    <property type="match status" value="1"/>
</dbReference>
<organism evidence="4 5">
    <name type="scientific">Sinocyclocheilus grahami</name>
    <name type="common">Dianchi golden-line fish</name>
    <name type="synonym">Barbus grahami</name>
    <dbReference type="NCBI Taxonomy" id="75366"/>
    <lineage>
        <taxon>Eukaryota</taxon>
        <taxon>Metazoa</taxon>
        <taxon>Chordata</taxon>
        <taxon>Craniata</taxon>
        <taxon>Vertebrata</taxon>
        <taxon>Euteleostomi</taxon>
        <taxon>Actinopterygii</taxon>
        <taxon>Neopterygii</taxon>
        <taxon>Teleostei</taxon>
        <taxon>Ostariophysi</taxon>
        <taxon>Cypriniformes</taxon>
        <taxon>Cyprinidae</taxon>
        <taxon>Cyprininae</taxon>
        <taxon>Sinocyclocheilus</taxon>
    </lineage>
</organism>
<evidence type="ECO:0000256" key="1">
    <source>
        <dbReference type="SAM" id="SignalP"/>
    </source>
</evidence>
<dbReference type="GeneID" id="107574091"/>
<feature type="signal peptide" evidence="1">
    <location>
        <begin position="1"/>
        <end position="19"/>
    </location>
</feature>
<sequence length="597" mass="68741">MIVLGLITCVVLRAFTAQAKVVHSFNECDAFFYLGTEPSGMDQNAEKICQKLENRGFYYASLYSVHHKIPLYSAYKLDPKCLSDTERKDIWHLEPQISHPRSQIDHMVREDQVTLNLYKENQAISSYYRGTGYDRGHLNPSCFQCGDGRKATFTLTNAAPMKERFNRNHWRNWESTLRGYLIKKLVSDFESTAFIVTGTVPDPNVRIPQRETFKDPESVSVPSHIWTAVCYKRYRNDSKSLSFGFIGRNQQEEPGIRLMSVSDLNDQLSRLYSELSRTPQSIKIFADDCFGDNNKLNKVMEVFLKLINLQVNKADQMSSGMRDTYRAVKRTFSSDGTPEKKVKVNENTGKMSFDSMSTYYKVAEDVNVFTGSTCLITYAKPQVRKMDDERRKREVSAGPDAVECQLVPEKQKTAVDGSRCSSVSESDYSCQCNTGGETKPCCSSPCFIDKLSSYWCYSGQTLEWCSPPYSLITVNGDRCLDDYPCATYGKDYYWCWTSNSWDYCSPPLKYSKTKKGTYCRSNHACAKYGYRHPWCYTDDKGNYDKCCTSDDCYSTVNDQTCRSNHPCGYHGKDYLWCYTDREDNWDYCCRNCRQWMV</sequence>
<feature type="domain" description="DNA/RNA non-specific endonuclease/pyrophosphatase/phosphodiesterase" evidence="3">
    <location>
        <begin position="55"/>
        <end position="281"/>
    </location>
</feature>
<dbReference type="GO" id="GO:0003676">
    <property type="term" value="F:nucleic acid binding"/>
    <property type="evidence" value="ECO:0007669"/>
    <property type="project" value="InterPro"/>
</dbReference>
<feature type="domain" description="ENPP1-3/EXOG-like endonuclease/phosphodiesterase" evidence="2">
    <location>
        <begin position="56"/>
        <end position="271"/>
    </location>
</feature>
<name>A0A672KUK5_SINGR</name>
<proteinExistence type="predicted"/>
<dbReference type="InterPro" id="IPR039015">
    <property type="entry name" value="ENDOD1"/>
</dbReference>